<dbReference type="EMBL" id="CP000774">
    <property type="protein sequence ID" value="ABS63732.1"/>
    <property type="molecule type" value="Genomic_DNA"/>
</dbReference>
<dbReference type="Proteomes" id="UP000006377">
    <property type="component" value="Chromosome"/>
</dbReference>
<dbReference type="InterPro" id="IPR050563">
    <property type="entry name" value="4-hydroxybenzoyl-CoA_TE"/>
</dbReference>
<dbReference type="CDD" id="cd00586">
    <property type="entry name" value="4HBT"/>
    <property type="match status" value="1"/>
</dbReference>
<proteinExistence type="inferred from homology"/>
<gene>
    <name evidence="4" type="ordered locus">Plav_2118</name>
</gene>
<evidence type="ECO:0000313" key="4">
    <source>
        <dbReference type="EMBL" id="ABS63732.1"/>
    </source>
</evidence>
<keyword evidence="2" id="KW-0378">Hydrolase</keyword>
<dbReference type="eggNOG" id="COG0824">
    <property type="taxonomic scope" value="Bacteria"/>
</dbReference>
<dbReference type="InterPro" id="IPR006684">
    <property type="entry name" value="YbgC/YbaW"/>
</dbReference>
<dbReference type="HOGENOM" id="CLU_101141_7_0_5"/>
<dbReference type="GO" id="GO:0047617">
    <property type="term" value="F:fatty acyl-CoA hydrolase activity"/>
    <property type="evidence" value="ECO:0007669"/>
    <property type="project" value="TreeGrafter"/>
</dbReference>
<keyword evidence="5" id="KW-1185">Reference proteome</keyword>
<name>A7HUZ9_PARL1</name>
<dbReference type="PROSITE" id="PS01328">
    <property type="entry name" value="4HBCOA_THIOESTERASE"/>
    <property type="match status" value="1"/>
</dbReference>
<evidence type="ECO:0000256" key="1">
    <source>
        <dbReference type="ARBA" id="ARBA00005953"/>
    </source>
</evidence>
<dbReference type="KEGG" id="pla:Plav_2118"/>
<dbReference type="PIRSF" id="PIRSF003230">
    <property type="entry name" value="YbgC"/>
    <property type="match status" value="1"/>
</dbReference>
<comment type="similarity">
    <text evidence="1">Belongs to the 4-hydroxybenzoyl-CoA thioesterase family.</text>
</comment>
<dbReference type="PANTHER" id="PTHR31793">
    <property type="entry name" value="4-HYDROXYBENZOYL-COA THIOESTERASE FAMILY MEMBER"/>
    <property type="match status" value="1"/>
</dbReference>
<dbReference type="SUPFAM" id="SSF54637">
    <property type="entry name" value="Thioesterase/thiol ester dehydrase-isomerase"/>
    <property type="match status" value="1"/>
</dbReference>
<dbReference type="FunFam" id="3.10.129.10:FF:000004">
    <property type="entry name" value="Tol-pal system-associated acyl-CoA thioesterase"/>
    <property type="match status" value="1"/>
</dbReference>
<dbReference type="InterPro" id="IPR008272">
    <property type="entry name" value="HB-CoA_thioesterase_AS"/>
</dbReference>
<evidence type="ECO:0000259" key="3">
    <source>
        <dbReference type="Pfam" id="PF03061"/>
    </source>
</evidence>
<dbReference type="PANTHER" id="PTHR31793:SF37">
    <property type="entry name" value="ACYL-COA THIOESTER HYDROLASE YBGC"/>
    <property type="match status" value="1"/>
</dbReference>
<dbReference type="RefSeq" id="WP_012111036.1">
    <property type="nucleotide sequence ID" value="NC_009719.1"/>
</dbReference>
<feature type="domain" description="Thioesterase" evidence="3">
    <location>
        <begin position="31"/>
        <end position="113"/>
    </location>
</feature>
<protein>
    <submittedName>
        <fullName evidence="4">Pol-Pal system-associated acyl-CoA thioesterase</fullName>
    </submittedName>
</protein>
<dbReference type="InterPro" id="IPR029069">
    <property type="entry name" value="HotDog_dom_sf"/>
</dbReference>
<evidence type="ECO:0000256" key="2">
    <source>
        <dbReference type="ARBA" id="ARBA00022801"/>
    </source>
</evidence>
<dbReference type="Pfam" id="PF03061">
    <property type="entry name" value="4HBT"/>
    <property type="match status" value="1"/>
</dbReference>
<dbReference type="Gene3D" id="3.10.129.10">
    <property type="entry name" value="Hotdog Thioesterase"/>
    <property type="match status" value="1"/>
</dbReference>
<organism evidence="4 5">
    <name type="scientific">Parvibaculum lavamentivorans (strain DS-1 / DSM 13023 / NCIMB 13966)</name>
    <dbReference type="NCBI Taxonomy" id="402881"/>
    <lineage>
        <taxon>Bacteria</taxon>
        <taxon>Pseudomonadati</taxon>
        <taxon>Pseudomonadota</taxon>
        <taxon>Alphaproteobacteria</taxon>
        <taxon>Hyphomicrobiales</taxon>
        <taxon>Parvibaculaceae</taxon>
        <taxon>Parvibaculum</taxon>
    </lineage>
</organism>
<dbReference type="AlphaFoldDB" id="A7HUZ9"/>
<reference evidence="4 5" key="1">
    <citation type="journal article" date="2011" name="Stand. Genomic Sci.">
        <title>Complete genome sequence of Parvibaculum lavamentivorans type strain (DS-1(T)).</title>
        <authorList>
            <person name="Schleheck D."/>
            <person name="Weiss M."/>
            <person name="Pitluck S."/>
            <person name="Bruce D."/>
            <person name="Land M.L."/>
            <person name="Han S."/>
            <person name="Saunders E."/>
            <person name="Tapia R."/>
            <person name="Detter C."/>
            <person name="Brettin T."/>
            <person name="Han J."/>
            <person name="Woyke T."/>
            <person name="Goodwin L."/>
            <person name="Pennacchio L."/>
            <person name="Nolan M."/>
            <person name="Cook A.M."/>
            <person name="Kjelleberg S."/>
            <person name="Thomas T."/>
        </authorList>
    </citation>
    <scope>NUCLEOTIDE SEQUENCE [LARGE SCALE GENOMIC DNA]</scope>
    <source>
        <strain evidence="5">DS-1 / DSM 13023 / NCIMB 13966</strain>
    </source>
</reference>
<evidence type="ECO:0000313" key="5">
    <source>
        <dbReference type="Proteomes" id="UP000006377"/>
    </source>
</evidence>
<dbReference type="STRING" id="402881.Plav_2118"/>
<accession>A7HUZ9</accession>
<dbReference type="InterPro" id="IPR006683">
    <property type="entry name" value="Thioestr_dom"/>
</dbReference>
<dbReference type="OrthoDB" id="9808429at2"/>
<sequence length="158" mass="17724">MSNWPDLAGRIEGQVHKLPIRVYYEDTDFSGIVYHANYLKFAERGRSDFLRLAGVHHTDLFEGEDPVAFAIHRMEIDFLKPARIDERLEVHTRYVRASGARIEAEQEIWRLSGDAPDVIWRARVLAAVLDVGGRPRRLPAAVREALAPLVVASAAGPG</sequence>
<dbReference type="NCBIfam" id="TIGR00051">
    <property type="entry name" value="YbgC/FadM family acyl-CoA thioesterase"/>
    <property type="match status" value="1"/>
</dbReference>